<dbReference type="EMBL" id="SUPK01000001">
    <property type="protein sequence ID" value="TJY43982.1"/>
    <property type="molecule type" value="Genomic_DNA"/>
</dbReference>
<dbReference type="OrthoDB" id="9786557at2"/>
<keyword evidence="4" id="KW-1185">Reference proteome</keyword>
<name>A0A4U0FKA6_9BACL</name>
<gene>
    <name evidence="3" type="ORF">E5161_00870</name>
</gene>
<feature type="domain" description="Activator of Hsp90 ATPase homologue 1/2-like C-terminal" evidence="2">
    <location>
        <begin position="19"/>
        <end position="157"/>
    </location>
</feature>
<accession>A0A4U0FKA6</accession>
<protein>
    <submittedName>
        <fullName evidence="3">ATPase</fullName>
    </submittedName>
</protein>
<dbReference type="RefSeq" id="WP_136775702.1">
    <property type="nucleotide sequence ID" value="NZ_SUPK01000001.1"/>
</dbReference>
<comment type="similarity">
    <text evidence="1">Belongs to the AHA1 family.</text>
</comment>
<proteinExistence type="inferred from homology"/>
<dbReference type="AlphaFoldDB" id="A0A4U0FKA6"/>
<dbReference type="CDD" id="cd08895">
    <property type="entry name" value="SRPBCC_CalC_Aha1-like_2"/>
    <property type="match status" value="1"/>
</dbReference>
<reference evidence="3 4" key="1">
    <citation type="submission" date="2019-04" db="EMBL/GenBank/DDBJ databases">
        <title>Cohnella sp. nov., isolated from soil.</title>
        <authorList>
            <person name="Kim W."/>
        </authorList>
    </citation>
    <scope>NUCLEOTIDE SEQUENCE [LARGE SCALE GENOMIC DNA]</scope>
    <source>
        <strain evidence="3 4">CAU 1483</strain>
    </source>
</reference>
<evidence type="ECO:0000313" key="4">
    <source>
        <dbReference type="Proteomes" id="UP000309673"/>
    </source>
</evidence>
<evidence type="ECO:0000256" key="1">
    <source>
        <dbReference type="ARBA" id="ARBA00006817"/>
    </source>
</evidence>
<dbReference type="Gene3D" id="3.30.530.20">
    <property type="match status" value="1"/>
</dbReference>
<evidence type="ECO:0000259" key="2">
    <source>
        <dbReference type="Pfam" id="PF08327"/>
    </source>
</evidence>
<dbReference type="InterPro" id="IPR013538">
    <property type="entry name" value="ASHA1/2-like_C"/>
</dbReference>
<sequence>MTNKSGHTRTDSASRVIQASPQTIYHAFIDPQALVSWLPPEGMKGQIHQFDPREGGAYRMTLTYETSEHSTAGKTSEHEDVVQGTFLELVPDERVVQQVEFDSDDPAFSGTMTMTWTIKAVPEGTEVTIVCDNVPGGIRKEDHLAGFRSTLENLAAFTE</sequence>
<organism evidence="3 4">
    <name type="scientific">Cohnella pontilimi</name>
    <dbReference type="NCBI Taxonomy" id="2564100"/>
    <lineage>
        <taxon>Bacteria</taxon>
        <taxon>Bacillati</taxon>
        <taxon>Bacillota</taxon>
        <taxon>Bacilli</taxon>
        <taxon>Bacillales</taxon>
        <taxon>Paenibacillaceae</taxon>
        <taxon>Cohnella</taxon>
    </lineage>
</organism>
<dbReference type="Proteomes" id="UP000309673">
    <property type="component" value="Unassembled WGS sequence"/>
</dbReference>
<evidence type="ECO:0000313" key="3">
    <source>
        <dbReference type="EMBL" id="TJY43982.1"/>
    </source>
</evidence>
<dbReference type="InterPro" id="IPR023393">
    <property type="entry name" value="START-like_dom_sf"/>
</dbReference>
<dbReference type="SUPFAM" id="SSF55961">
    <property type="entry name" value="Bet v1-like"/>
    <property type="match status" value="1"/>
</dbReference>
<dbReference type="Pfam" id="PF08327">
    <property type="entry name" value="AHSA1"/>
    <property type="match status" value="1"/>
</dbReference>
<comment type="caution">
    <text evidence="3">The sequence shown here is derived from an EMBL/GenBank/DDBJ whole genome shotgun (WGS) entry which is preliminary data.</text>
</comment>